<dbReference type="PANTHER" id="PTHR42659:SF1">
    <property type="entry name" value="OXIDOREDUCTASE"/>
    <property type="match status" value="1"/>
</dbReference>
<dbReference type="GO" id="GO:0004854">
    <property type="term" value="F:xanthine dehydrogenase activity"/>
    <property type="evidence" value="ECO:0007669"/>
    <property type="project" value="UniProtKB-EC"/>
</dbReference>
<comment type="caution">
    <text evidence="3">The sequence shown here is derived from an EMBL/GenBank/DDBJ whole genome shotgun (WGS) entry which is preliminary data.</text>
</comment>
<dbReference type="EMBL" id="JADBEM010000001">
    <property type="protein sequence ID" value="MBE1608358.1"/>
    <property type="molecule type" value="Genomic_DNA"/>
</dbReference>
<dbReference type="InterPro" id="IPR016169">
    <property type="entry name" value="FAD-bd_PCMH_sub2"/>
</dbReference>
<evidence type="ECO:0000313" key="4">
    <source>
        <dbReference type="Proteomes" id="UP000638648"/>
    </source>
</evidence>
<reference evidence="3" key="1">
    <citation type="submission" date="2020-10" db="EMBL/GenBank/DDBJ databases">
        <title>Sequencing the genomes of 1000 actinobacteria strains.</title>
        <authorList>
            <person name="Klenk H.-P."/>
        </authorList>
    </citation>
    <scope>NUCLEOTIDE SEQUENCE</scope>
    <source>
        <strain evidence="3">DSM 45354</strain>
    </source>
</reference>
<dbReference type="Gene3D" id="3.30.43.10">
    <property type="entry name" value="Uridine Diphospho-n-acetylenolpyruvylglucosamine Reductase, domain 2"/>
    <property type="match status" value="1"/>
</dbReference>
<protein>
    <submittedName>
        <fullName evidence="3">Xanthine dehydrogenase YagS FAD-binding subunit</fullName>
        <ecNumber evidence="3">1.17.1.4</ecNumber>
    </submittedName>
</protein>
<dbReference type="PROSITE" id="PS51387">
    <property type="entry name" value="FAD_PCMH"/>
    <property type="match status" value="1"/>
</dbReference>
<dbReference type="Proteomes" id="UP000638648">
    <property type="component" value="Unassembled WGS sequence"/>
</dbReference>
<keyword evidence="4" id="KW-1185">Reference proteome</keyword>
<dbReference type="PANTHER" id="PTHR42659">
    <property type="entry name" value="XANTHINE DEHYDROGENASE SUBUNIT C-RELATED"/>
    <property type="match status" value="1"/>
</dbReference>
<proteinExistence type="predicted"/>
<dbReference type="InterPro" id="IPR002346">
    <property type="entry name" value="Mopterin_DH_FAD-bd"/>
</dbReference>
<organism evidence="3 4">
    <name type="scientific">Actinopolymorpha pittospori</name>
    <dbReference type="NCBI Taxonomy" id="648752"/>
    <lineage>
        <taxon>Bacteria</taxon>
        <taxon>Bacillati</taxon>
        <taxon>Actinomycetota</taxon>
        <taxon>Actinomycetes</taxon>
        <taxon>Propionibacteriales</taxon>
        <taxon>Actinopolymorphaceae</taxon>
        <taxon>Actinopolymorpha</taxon>
    </lineage>
</organism>
<dbReference type="RefSeq" id="WP_192752142.1">
    <property type="nucleotide sequence ID" value="NZ_BAABJL010000134.1"/>
</dbReference>
<dbReference type="InterPro" id="IPR051312">
    <property type="entry name" value="Diverse_Substr_Oxidored"/>
</dbReference>
<dbReference type="InterPro" id="IPR005107">
    <property type="entry name" value="CO_DH_flav_C"/>
</dbReference>
<dbReference type="InterPro" id="IPR016166">
    <property type="entry name" value="FAD-bd_PCMH"/>
</dbReference>
<accession>A0A927RLZ0</accession>
<dbReference type="EC" id="1.17.1.4" evidence="3"/>
<gene>
    <name evidence="3" type="ORF">HEB94_005206</name>
</gene>
<dbReference type="InterPro" id="IPR016167">
    <property type="entry name" value="FAD-bd_PCMH_sub1"/>
</dbReference>
<dbReference type="Pfam" id="PF03450">
    <property type="entry name" value="CO_deh_flav_C"/>
    <property type="match status" value="1"/>
</dbReference>
<dbReference type="AlphaFoldDB" id="A0A927RLZ0"/>
<evidence type="ECO:0000256" key="1">
    <source>
        <dbReference type="ARBA" id="ARBA00023002"/>
    </source>
</evidence>
<evidence type="ECO:0000259" key="2">
    <source>
        <dbReference type="PROSITE" id="PS51387"/>
    </source>
</evidence>
<dbReference type="SUPFAM" id="SSF55447">
    <property type="entry name" value="CO dehydrogenase flavoprotein C-terminal domain-like"/>
    <property type="match status" value="1"/>
</dbReference>
<feature type="domain" description="FAD-binding PCMH-type" evidence="2">
    <location>
        <begin position="1"/>
        <end position="222"/>
    </location>
</feature>
<dbReference type="Pfam" id="PF00941">
    <property type="entry name" value="FAD_binding_5"/>
    <property type="match status" value="1"/>
</dbReference>
<dbReference type="InterPro" id="IPR036318">
    <property type="entry name" value="FAD-bd_PCMH-like_sf"/>
</dbReference>
<dbReference type="SUPFAM" id="SSF56176">
    <property type="entry name" value="FAD-binding/transporter-associated domain-like"/>
    <property type="match status" value="1"/>
</dbReference>
<dbReference type="InterPro" id="IPR036683">
    <property type="entry name" value="CO_DH_flav_C_dom_sf"/>
</dbReference>
<name>A0A927RLZ0_9ACTN</name>
<dbReference type="SMART" id="SM01092">
    <property type="entry name" value="CO_deh_flav_C"/>
    <property type="match status" value="1"/>
</dbReference>
<dbReference type="Gene3D" id="3.30.390.50">
    <property type="entry name" value="CO dehydrogenase flavoprotein, C-terminal domain"/>
    <property type="match status" value="1"/>
</dbReference>
<keyword evidence="1 3" id="KW-0560">Oxidoreductase</keyword>
<sequence>MRPLTYSRAADVEDAVALAATSPTSAFLAGGTTEVDLIRAGISRSDHLIDINDLPLTDVEERPDGGLHIGALARMSDIARTPSVVREFPAISRALLLGASEQLRNMASLGGNLRQRTRCAYLRDGVSPCNKREPGSGCSALEGLNRGHAILGTSEHCIATHPSDVAVALVAFDAVVQTVGPDGERAIAFDDFFLLPGETPEVEHPIAHGELIVGIDVPGAPIGRRSIYLKFRDRQSYEFALVSVAAAIEVDDGTVTGVRLALGGVGTKPWRARRAEAALVGAPAEEESFRRAAAAEFETAVVREHNAFKVEFARRALVRGLTASLRGGRP</sequence>
<evidence type="ECO:0000313" key="3">
    <source>
        <dbReference type="EMBL" id="MBE1608358.1"/>
    </source>
</evidence>
<dbReference type="GO" id="GO:0071949">
    <property type="term" value="F:FAD binding"/>
    <property type="evidence" value="ECO:0007669"/>
    <property type="project" value="InterPro"/>
</dbReference>
<dbReference type="Gene3D" id="3.30.465.10">
    <property type="match status" value="2"/>
</dbReference>